<dbReference type="InterPro" id="IPR036388">
    <property type="entry name" value="WH-like_DNA-bd_sf"/>
</dbReference>
<evidence type="ECO:0000313" key="2">
    <source>
        <dbReference type="EMBL" id="GGT48297.1"/>
    </source>
</evidence>
<comment type="caution">
    <text evidence="2">The sequence shown here is derived from an EMBL/GenBank/DDBJ whole genome shotgun (WGS) entry which is preliminary data.</text>
</comment>
<accession>A0A918H9U1</accession>
<dbReference type="EMBL" id="BMSA01000006">
    <property type="protein sequence ID" value="GGT48297.1"/>
    <property type="molecule type" value="Genomic_DNA"/>
</dbReference>
<name>A0A918H9U1_9ACTN</name>
<dbReference type="GO" id="GO:0003677">
    <property type="term" value="F:DNA binding"/>
    <property type="evidence" value="ECO:0007669"/>
    <property type="project" value="InterPro"/>
</dbReference>
<reference evidence="2" key="2">
    <citation type="submission" date="2020-09" db="EMBL/GenBank/DDBJ databases">
        <authorList>
            <person name="Sun Q."/>
            <person name="Ohkuma M."/>
        </authorList>
    </citation>
    <scope>NUCLEOTIDE SEQUENCE</scope>
    <source>
        <strain evidence="2">JCM 4125</strain>
    </source>
</reference>
<dbReference type="PROSITE" id="PS50043">
    <property type="entry name" value="HTH_LUXR_2"/>
    <property type="match status" value="1"/>
</dbReference>
<dbReference type="InterPro" id="IPR051797">
    <property type="entry name" value="TrmB-like"/>
</dbReference>
<feature type="domain" description="HTH luxR-type" evidence="1">
    <location>
        <begin position="259"/>
        <end position="324"/>
    </location>
</feature>
<gene>
    <name evidence="2" type="ORF">GCM10010226_26770</name>
</gene>
<evidence type="ECO:0000259" key="1">
    <source>
        <dbReference type="PROSITE" id="PS50043"/>
    </source>
</evidence>
<organism evidence="2 3">
    <name type="scientific">Streptomyces phaeofaciens</name>
    <dbReference type="NCBI Taxonomy" id="68254"/>
    <lineage>
        <taxon>Bacteria</taxon>
        <taxon>Bacillati</taxon>
        <taxon>Actinomycetota</taxon>
        <taxon>Actinomycetes</taxon>
        <taxon>Kitasatosporales</taxon>
        <taxon>Streptomycetaceae</taxon>
        <taxon>Streptomyces</taxon>
    </lineage>
</organism>
<dbReference type="SUPFAM" id="SSF46894">
    <property type="entry name" value="C-terminal effector domain of the bipartite response regulators"/>
    <property type="match status" value="1"/>
</dbReference>
<dbReference type="GO" id="GO:0006355">
    <property type="term" value="P:regulation of DNA-templated transcription"/>
    <property type="evidence" value="ECO:0007669"/>
    <property type="project" value="InterPro"/>
</dbReference>
<protein>
    <recommendedName>
        <fullName evidence="1">HTH luxR-type domain-containing protein</fullName>
    </recommendedName>
</protein>
<sequence>MTVTVPHPEHGVEDLCVTGTELYERALHDGHVTAGQAEPAPCLLELGLLHPAVDDLDRLEPVAPAVALHRLLRVSEARIADERRREERLSELFAPLMRLAHGPAVPAQAASLRILSGTEPINQAITEAMGEAALEVLCVQPNTHSRGPRGETAQIVAMDRDQALLDRGCRIRTLYQHTQRHQPLVAARYEQLRGDVQARTLDEVTDRLILIDRVVAFIPAGEDGRLALEVRHPALLAYFATTFDRLWHLATPMYPEAVRRPTLNGITPRQQSIAALLVEGHTDAVIADRLGMNIRTARVHIAKLAATLGSVSRAQLGYLIARSGILDQEQTPEPGRGGGRAAER</sequence>
<dbReference type="AlphaFoldDB" id="A0A918H9U1"/>
<dbReference type="Proteomes" id="UP000646776">
    <property type="component" value="Unassembled WGS sequence"/>
</dbReference>
<reference evidence="2" key="1">
    <citation type="journal article" date="2014" name="Int. J. Syst. Evol. Microbiol.">
        <title>Complete genome sequence of Corynebacterium casei LMG S-19264T (=DSM 44701T), isolated from a smear-ripened cheese.</title>
        <authorList>
            <consortium name="US DOE Joint Genome Institute (JGI-PGF)"/>
            <person name="Walter F."/>
            <person name="Albersmeier A."/>
            <person name="Kalinowski J."/>
            <person name="Ruckert C."/>
        </authorList>
    </citation>
    <scope>NUCLEOTIDE SEQUENCE</scope>
    <source>
        <strain evidence="2">JCM 4125</strain>
    </source>
</reference>
<keyword evidence="3" id="KW-1185">Reference proteome</keyword>
<dbReference type="SMART" id="SM00421">
    <property type="entry name" value="HTH_LUXR"/>
    <property type="match status" value="1"/>
</dbReference>
<dbReference type="Gene3D" id="1.10.10.10">
    <property type="entry name" value="Winged helix-like DNA-binding domain superfamily/Winged helix DNA-binding domain"/>
    <property type="match status" value="1"/>
</dbReference>
<dbReference type="PANTHER" id="PTHR34293">
    <property type="entry name" value="HTH-TYPE TRANSCRIPTIONAL REGULATOR TRMBL2"/>
    <property type="match status" value="1"/>
</dbReference>
<dbReference type="InterPro" id="IPR000792">
    <property type="entry name" value="Tscrpt_reg_LuxR_C"/>
</dbReference>
<proteinExistence type="predicted"/>
<evidence type="ECO:0000313" key="3">
    <source>
        <dbReference type="Proteomes" id="UP000646776"/>
    </source>
</evidence>
<dbReference type="InterPro" id="IPR016032">
    <property type="entry name" value="Sig_transdc_resp-reg_C-effctor"/>
</dbReference>
<dbReference type="PANTHER" id="PTHR34293:SF1">
    <property type="entry name" value="HTH-TYPE TRANSCRIPTIONAL REGULATOR TRMBL2"/>
    <property type="match status" value="1"/>
</dbReference>